<dbReference type="InterPro" id="IPR009836">
    <property type="entry name" value="GRDP-like"/>
</dbReference>
<gene>
    <name evidence="2" type="ORF">OTI717_LOCUS1094</name>
    <name evidence="1" type="ORF">RFH988_LOCUS5816</name>
</gene>
<dbReference type="Pfam" id="PF07173">
    <property type="entry name" value="GRDP-like"/>
    <property type="match status" value="1"/>
</dbReference>
<sequence length="747" mass="87248">MASISPITIHSSNSPSITNSSQIVVSEDLKQAVIDHLSYLKEYHDHPEYLQKQSREYAVYRYETFWLPFLAENRDLDIVPPLDILFVWHSHMLAPIAYASDCERLFGHILPNRVRSRSPQVIKLSEQLWTKKYNRTMPYHIDYSAIIQVIPPYSSKIKYTLAHAVERQAEFYYNVSFGHYKDPYFLDEAINRYKKFIYLKRLNPQLFVVPMYDIDIIWHTHQLFPEIYRRDMMANLQHVLHHDDTTSDRSPNSKLSTSDHDTRHKWFELYGDRLPKNGCMFRGKTSKDFYQYITDFKFLLECQRYSIYVQFIENDTSTMGITKKDVDNKINTVVPLHDHQLGEPLREQMFAQFNTSDQEIFARGSSGHMEAHFDADFSDFLMKLTLKIQRKAGYWPMNYYNTIEEYDMPSEKLLALIQFTQPVQSTNKLTDEDDPNALYYVYEKDIEQDSVLREIVPDAKRLVVGIPTIDVNTINVRYEVSEYQEVVLDQNYLTQLGTTFLFNLEHVTVKQAMHTIQPVHQDEPILLNIRHSILHDIDIFTATFNNAIFASCHTLNWSQLPLPNQVSTKHDVSVITLNPENEEALIIKDHTGDWGIVKFSKDLFTTSLEGMTSETSYQFSLYRFMPNGRVEEEIVYVDWEDDKWVIGSNNFGISMNAWTISVKRMEIKNSIQYICLGSALISRFDTLFTEIFGVKEEEKNLVTTNGHHSDKDLLTNEIEKIDLNGSTVINDTKNTLNNIKPQMAMNV</sequence>
<proteinExistence type="predicted"/>
<dbReference type="PANTHER" id="PTHR34365:SF7">
    <property type="entry name" value="GLYCINE-RICH DOMAIN-CONTAINING PROTEIN 1"/>
    <property type="match status" value="1"/>
</dbReference>
<protein>
    <submittedName>
        <fullName evidence="1">Uncharacterized protein</fullName>
    </submittedName>
</protein>
<evidence type="ECO:0000313" key="1">
    <source>
        <dbReference type="EMBL" id="CAF0838521.1"/>
    </source>
</evidence>
<dbReference type="OrthoDB" id="2684236at2759"/>
<name>A0A813V1T6_9BILA</name>
<accession>A0A813V1T6</accession>
<dbReference type="EMBL" id="CAJNOO010000169">
    <property type="protein sequence ID" value="CAF0838521.1"/>
    <property type="molecule type" value="Genomic_DNA"/>
</dbReference>
<dbReference type="Proteomes" id="UP000663823">
    <property type="component" value="Unassembled WGS sequence"/>
</dbReference>
<organism evidence="1 3">
    <name type="scientific">Rotaria sordida</name>
    <dbReference type="NCBI Taxonomy" id="392033"/>
    <lineage>
        <taxon>Eukaryota</taxon>
        <taxon>Metazoa</taxon>
        <taxon>Spiralia</taxon>
        <taxon>Gnathifera</taxon>
        <taxon>Rotifera</taxon>
        <taxon>Eurotatoria</taxon>
        <taxon>Bdelloidea</taxon>
        <taxon>Philodinida</taxon>
        <taxon>Philodinidae</taxon>
        <taxon>Rotaria</taxon>
    </lineage>
</organism>
<dbReference type="AlphaFoldDB" id="A0A813V1T6"/>
<evidence type="ECO:0000313" key="2">
    <source>
        <dbReference type="EMBL" id="CAF3490443.1"/>
    </source>
</evidence>
<comment type="caution">
    <text evidence="1">The sequence shown here is derived from an EMBL/GenBank/DDBJ whole genome shotgun (WGS) entry which is preliminary data.</text>
</comment>
<dbReference type="EMBL" id="CAJOAX010000043">
    <property type="protein sequence ID" value="CAF3490443.1"/>
    <property type="molecule type" value="Genomic_DNA"/>
</dbReference>
<dbReference type="Proteomes" id="UP000663882">
    <property type="component" value="Unassembled WGS sequence"/>
</dbReference>
<dbReference type="PANTHER" id="PTHR34365">
    <property type="entry name" value="ENOLASE (DUF1399)"/>
    <property type="match status" value="1"/>
</dbReference>
<evidence type="ECO:0000313" key="3">
    <source>
        <dbReference type="Proteomes" id="UP000663882"/>
    </source>
</evidence>
<reference evidence="1" key="1">
    <citation type="submission" date="2021-02" db="EMBL/GenBank/DDBJ databases">
        <authorList>
            <person name="Nowell W R."/>
        </authorList>
    </citation>
    <scope>NUCLEOTIDE SEQUENCE</scope>
</reference>